<reference evidence="2 3" key="1">
    <citation type="submission" date="2023-11" db="EMBL/GenBank/DDBJ databases">
        <title>Lentzea sokolovensis, sp. nov., Lentzea kristufkii, sp. nov., and Lentzea miocenensis, sp. nov., rare actinobacteria from Sokolov Coal Basin, Miocene lacustrine sediment, Czech Republic.</title>
        <authorList>
            <person name="Lara A."/>
            <person name="Kotroba L."/>
            <person name="Nouioui I."/>
            <person name="Neumann-Schaal M."/>
            <person name="Mast Y."/>
            <person name="Chronakova A."/>
        </authorList>
    </citation>
    <scope>NUCLEOTIDE SEQUENCE [LARGE SCALE GENOMIC DNA]</scope>
    <source>
        <strain evidence="2 3">BCCO 10_0856</strain>
    </source>
</reference>
<gene>
    <name evidence="2" type="ORF">SK803_34540</name>
</gene>
<dbReference type="SUPFAM" id="SSF56219">
    <property type="entry name" value="DNase I-like"/>
    <property type="match status" value="1"/>
</dbReference>
<sequence>MSRGRAGRKLTLAVGLALLASLVAPGSSAVAAANGAEYVRAKAVVLPATTGPATPSIAADRFWELQLNLCNSGIAGCYSQGRSIPEAAGLISQVRPNLVTLNEICANDVPDRLAPALAQAWPGDRIYHVFNPAVRRDTGTPVKCNNGQDYGNAVLGRVSAASYQGVNAWRGKYTSQDSGNEQRTFACAYAVGDHLACATHLSASSEPEALAQCRSLLFDVVPSIRSAEGLVGKTIVGGDFNLEYDTADPENAQKCVPSGHIRKGDGDVQHVVFSNDNAFVSTTRYGMTHTDHDGFLVRLTKP</sequence>
<dbReference type="EMBL" id="JAXAVW010000034">
    <property type="protein sequence ID" value="MDX8035356.1"/>
    <property type="molecule type" value="Genomic_DNA"/>
</dbReference>
<dbReference type="InterPro" id="IPR036691">
    <property type="entry name" value="Endo/exonu/phosph_ase_sf"/>
</dbReference>
<evidence type="ECO:0000313" key="2">
    <source>
        <dbReference type="EMBL" id="MDX8035356.1"/>
    </source>
</evidence>
<keyword evidence="3" id="KW-1185">Reference proteome</keyword>
<feature type="chain" id="PRO_5045096900" description="Endonuclease/Exonuclease/phosphatase family protein" evidence="1">
    <location>
        <begin position="32"/>
        <end position="302"/>
    </location>
</feature>
<dbReference type="RefSeq" id="WP_319970382.1">
    <property type="nucleotide sequence ID" value="NZ_JAXAVW010000034.1"/>
</dbReference>
<evidence type="ECO:0000313" key="3">
    <source>
        <dbReference type="Proteomes" id="UP001285521"/>
    </source>
</evidence>
<comment type="caution">
    <text evidence="2">The sequence shown here is derived from an EMBL/GenBank/DDBJ whole genome shotgun (WGS) entry which is preliminary data.</text>
</comment>
<accession>A0ABU4TB08</accession>
<reference evidence="2 3" key="2">
    <citation type="submission" date="2023-11" db="EMBL/GenBank/DDBJ databases">
        <authorList>
            <person name="Lara A.C."/>
            <person name="Chronakova A."/>
        </authorList>
    </citation>
    <scope>NUCLEOTIDE SEQUENCE [LARGE SCALE GENOMIC DNA]</scope>
    <source>
        <strain evidence="2 3">BCCO 10_0856</strain>
    </source>
</reference>
<keyword evidence="1" id="KW-0732">Signal</keyword>
<name>A0ABU4TB08_9PSEU</name>
<proteinExistence type="predicted"/>
<evidence type="ECO:0008006" key="4">
    <source>
        <dbReference type="Google" id="ProtNLM"/>
    </source>
</evidence>
<feature type="signal peptide" evidence="1">
    <location>
        <begin position="1"/>
        <end position="31"/>
    </location>
</feature>
<organism evidence="2 3">
    <name type="scientific">Lentzea miocenica</name>
    <dbReference type="NCBI Taxonomy" id="3095431"/>
    <lineage>
        <taxon>Bacteria</taxon>
        <taxon>Bacillati</taxon>
        <taxon>Actinomycetota</taxon>
        <taxon>Actinomycetes</taxon>
        <taxon>Pseudonocardiales</taxon>
        <taxon>Pseudonocardiaceae</taxon>
        <taxon>Lentzea</taxon>
    </lineage>
</organism>
<protein>
    <recommendedName>
        <fullName evidence="4">Endonuclease/Exonuclease/phosphatase family protein</fullName>
    </recommendedName>
</protein>
<evidence type="ECO:0000256" key="1">
    <source>
        <dbReference type="SAM" id="SignalP"/>
    </source>
</evidence>
<dbReference type="Gene3D" id="3.60.10.10">
    <property type="entry name" value="Endonuclease/exonuclease/phosphatase"/>
    <property type="match status" value="1"/>
</dbReference>
<dbReference type="Proteomes" id="UP001285521">
    <property type="component" value="Unassembled WGS sequence"/>
</dbReference>